<accession>A0AAN7TGZ3</accession>
<comment type="caution">
    <text evidence="3">The sequence shown here is derived from an EMBL/GenBank/DDBJ whole genome shotgun (WGS) entry which is preliminary data.</text>
</comment>
<dbReference type="SUPFAM" id="SSF53474">
    <property type="entry name" value="alpha/beta-Hydrolases"/>
    <property type="match status" value="1"/>
</dbReference>
<evidence type="ECO:0000259" key="2">
    <source>
        <dbReference type="Pfam" id="PF07859"/>
    </source>
</evidence>
<dbReference type="InterPro" id="IPR050300">
    <property type="entry name" value="GDXG_lipolytic_enzyme"/>
</dbReference>
<evidence type="ECO:0000256" key="1">
    <source>
        <dbReference type="ARBA" id="ARBA00022801"/>
    </source>
</evidence>
<dbReference type="GO" id="GO:0016787">
    <property type="term" value="F:hydrolase activity"/>
    <property type="evidence" value="ECO:0007669"/>
    <property type="project" value="UniProtKB-KW"/>
</dbReference>
<gene>
    <name evidence="3" type="ORF">LTR62_003751</name>
</gene>
<name>A0AAN7TGZ3_9PEZI</name>
<proteinExistence type="predicted"/>
<feature type="domain" description="Alpha/beta hydrolase fold-3" evidence="2">
    <location>
        <begin position="39"/>
        <end position="288"/>
    </location>
</feature>
<dbReference type="AlphaFoldDB" id="A0AAN7TGZ3"/>
<dbReference type="InterPro" id="IPR013094">
    <property type="entry name" value="AB_hydrolase_3"/>
</dbReference>
<organism evidence="3 4">
    <name type="scientific">Meristemomyces frigidus</name>
    <dbReference type="NCBI Taxonomy" id="1508187"/>
    <lineage>
        <taxon>Eukaryota</taxon>
        <taxon>Fungi</taxon>
        <taxon>Dikarya</taxon>
        <taxon>Ascomycota</taxon>
        <taxon>Pezizomycotina</taxon>
        <taxon>Dothideomycetes</taxon>
        <taxon>Dothideomycetidae</taxon>
        <taxon>Mycosphaerellales</taxon>
        <taxon>Teratosphaeriaceae</taxon>
        <taxon>Meristemomyces</taxon>
    </lineage>
</organism>
<dbReference type="Gene3D" id="3.40.50.1820">
    <property type="entry name" value="alpha/beta hydrolase"/>
    <property type="match status" value="1"/>
</dbReference>
<dbReference type="InterPro" id="IPR029058">
    <property type="entry name" value="AB_hydrolase_fold"/>
</dbReference>
<dbReference type="Pfam" id="PF07859">
    <property type="entry name" value="Abhydrolase_3"/>
    <property type="match status" value="1"/>
</dbReference>
<evidence type="ECO:0000313" key="4">
    <source>
        <dbReference type="Proteomes" id="UP001310890"/>
    </source>
</evidence>
<dbReference type="PANTHER" id="PTHR48081">
    <property type="entry name" value="AB HYDROLASE SUPERFAMILY PROTEIN C4A8.06C"/>
    <property type="match status" value="1"/>
</dbReference>
<dbReference type="Proteomes" id="UP001310890">
    <property type="component" value="Unassembled WGS sequence"/>
</dbReference>
<keyword evidence="1" id="KW-0378">Hydrolase</keyword>
<sequence>MSTMTSIRLPYKQDTYDKPLFADVHCAPASSPSPRPIALIFHAGGLLVGGSTIVPKAQIKYLCNHGFVVVIPNYRLAPQVSGKRSFDDCEDACDWAIAHLPEILEKQHDVKLDTQQVVAMGHSSGGTIAMHLAGAKSLKAATAFYPSLYSSDKSTSIHQPTTAPPFCFAQDFVPSDQDKIAISPADHQVSEFQLGAPPAVPQARNKWQMHVLKHGLWAQTVQPDGNLAAVDPMTRVSANWAPIMIVQGETDVVPGSGLDLAQRAQQELKAAGVREVELEVVPGAGHMFDLAPEVGTTDVTGLKWQAIAKGLDWLATHTSM</sequence>
<reference evidence="3" key="1">
    <citation type="submission" date="2023-08" db="EMBL/GenBank/DDBJ databases">
        <title>Black Yeasts Isolated from many extreme environments.</title>
        <authorList>
            <person name="Coleine C."/>
            <person name="Stajich J.E."/>
            <person name="Selbmann L."/>
        </authorList>
    </citation>
    <scope>NUCLEOTIDE SEQUENCE</scope>
    <source>
        <strain evidence="3">CCFEE 5401</strain>
    </source>
</reference>
<protein>
    <recommendedName>
        <fullName evidence="2">Alpha/beta hydrolase fold-3 domain-containing protein</fullName>
    </recommendedName>
</protein>
<evidence type="ECO:0000313" key="3">
    <source>
        <dbReference type="EMBL" id="KAK5112929.1"/>
    </source>
</evidence>
<dbReference type="EMBL" id="JAVRRL010000027">
    <property type="protein sequence ID" value="KAK5112929.1"/>
    <property type="molecule type" value="Genomic_DNA"/>
</dbReference>